<dbReference type="GeneID" id="114854556"/>
<dbReference type="InterPro" id="IPR015421">
    <property type="entry name" value="PyrdxlP-dep_Trfase_major"/>
</dbReference>
<dbReference type="Gene3D" id="1.10.287.1970">
    <property type="match status" value="1"/>
</dbReference>
<dbReference type="GO" id="GO:0042853">
    <property type="term" value="P:L-alanine catabolic process"/>
    <property type="evidence" value="ECO:0007669"/>
    <property type="project" value="UniProtKB-UniPathway"/>
</dbReference>
<comment type="pathway">
    <text evidence="6">Amino-acid degradation; L-alanine degradation via transaminase pathway; pyruvate from L-alanine: step 1/1.</text>
</comment>
<keyword evidence="4" id="KW-0808">Transferase</keyword>
<proteinExistence type="inferred from homology"/>
<dbReference type="FunFam" id="3.40.640.10:FF:000129">
    <property type="entry name" value="Alanine aminotransferase 2"/>
    <property type="match status" value="1"/>
</dbReference>
<evidence type="ECO:0000259" key="10">
    <source>
        <dbReference type="Pfam" id="PF00155"/>
    </source>
</evidence>
<evidence type="ECO:0000313" key="11">
    <source>
        <dbReference type="Proteomes" id="UP000515150"/>
    </source>
</evidence>
<dbReference type="InParanoid" id="A0A6P7MDA2"/>
<dbReference type="GO" id="GO:0030170">
    <property type="term" value="F:pyridoxal phosphate binding"/>
    <property type="evidence" value="ECO:0007669"/>
    <property type="project" value="InterPro"/>
</dbReference>
<dbReference type="SUPFAM" id="SSF53383">
    <property type="entry name" value="PLP-dependent transferases"/>
    <property type="match status" value="1"/>
</dbReference>
<accession>A0A6P7MDA2</accession>
<evidence type="ECO:0000256" key="7">
    <source>
        <dbReference type="ARBA" id="ARBA00025785"/>
    </source>
</evidence>
<evidence type="ECO:0000256" key="1">
    <source>
        <dbReference type="ARBA" id="ARBA00001933"/>
    </source>
</evidence>
<dbReference type="Pfam" id="PF00155">
    <property type="entry name" value="Aminotran_1_2"/>
    <property type="match status" value="1"/>
</dbReference>
<dbReference type="InterPro" id="IPR004839">
    <property type="entry name" value="Aminotransferase_I/II_large"/>
</dbReference>
<dbReference type="PANTHER" id="PTHR11751">
    <property type="entry name" value="ALANINE AMINOTRANSFERASE"/>
    <property type="match status" value="1"/>
</dbReference>
<comment type="cofactor">
    <cofactor evidence="1">
        <name>pyridoxal 5'-phosphate</name>
        <dbReference type="ChEBI" id="CHEBI:597326"/>
    </cofactor>
</comment>
<evidence type="ECO:0000256" key="4">
    <source>
        <dbReference type="ARBA" id="ARBA00022679"/>
    </source>
</evidence>
<evidence type="ECO:0000256" key="8">
    <source>
        <dbReference type="ARBA" id="ARBA00026106"/>
    </source>
</evidence>
<gene>
    <name evidence="12" type="primary">LOC114854556</name>
</gene>
<dbReference type="RefSeq" id="XP_029004916.1">
    <property type="nucleotide sequence ID" value="XM_029149083.3"/>
</dbReference>
<dbReference type="KEGG" id="bspl:114854556"/>
<reference evidence="12" key="1">
    <citation type="submission" date="2025-08" db="UniProtKB">
        <authorList>
            <consortium name="RefSeq"/>
        </authorList>
    </citation>
    <scope>IDENTIFICATION</scope>
</reference>
<organism evidence="11 12">
    <name type="scientific">Betta splendens</name>
    <name type="common">Siamese fighting fish</name>
    <dbReference type="NCBI Taxonomy" id="158456"/>
    <lineage>
        <taxon>Eukaryota</taxon>
        <taxon>Metazoa</taxon>
        <taxon>Chordata</taxon>
        <taxon>Craniata</taxon>
        <taxon>Vertebrata</taxon>
        <taxon>Euteleostomi</taxon>
        <taxon>Actinopterygii</taxon>
        <taxon>Neopterygii</taxon>
        <taxon>Teleostei</taxon>
        <taxon>Neoteleostei</taxon>
        <taxon>Acanthomorphata</taxon>
        <taxon>Anabantaria</taxon>
        <taxon>Anabantiformes</taxon>
        <taxon>Anabantoidei</taxon>
        <taxon>Osphronemidae</taxon>
        <taxon>Betta</taxon>
    </lineage>
</organism>
<dbReference type="InterPro" id="IPR015424">
    <property type="entry name" value="PyrdxlP-dep_Trfase"/>
</dbReference>
<dbReference type="EC" id="2.6.1.2" evidence="8"/>
<protein>
    <recommendedName>
        <fullName evidence="8">alanine transaminase</fullName>
        <ecNumber evidence="8">2.6.1.2</ecNumber>
    </recommendedName>
</protein>
<dbReference type="UniPathway" id="UPA00528">
    <property type="reaction ID" value="UER00586"/>
</dbReference>
<dbReference type="AlphaFoldDB" id="A0A6P7MDA2"/>
<comment type="similarity">
    <text evidence="7">Belongs to the class-I pyridoxal-phosphate-dependent aminotransferase family. Alanine aminotransferase subfamily.</text>
</comment>
<keyword evidence="5" id="KW-0663">Pyridoxal phosphate</keyword>
<dbReference type="Proteomes" id="UP000515150">
    <property type="component" value="Chromosome 4"/>
</dbReference>
<comment type="catalytic activity">
    <reaction evidence="9">
        <text>L-alanine + 2-oxoglutarate = pyruvate + L-glutamate</text>
        <dbReference type="Rhea" id="RHEA:19453"/>
        <dbReference type="ChEBI" id="CHEBI:15361"/>
        <dbReference type="ChEBI" id="CHEBI:16810"/>
        <dbReference type="ChEBI" id="CHEBI:29985"/>
        <dbReference type="ChEBI" id="CHEBI:57972"/>
        <dbReference type="EC" id="2.6.1.2"/>
    </reaction>
</comment>
<dbReference type="GO" id="GO:0004021">
    <property type="term" value="F:L-alanine:2-oxoglutarate aminotransferase activity"/>
    <property type="evidence" value="ECO:0007669"/>
    <property type="project" value="UniProtKB-EC"/>
</dbReference>
<evidence type="ECO:0000256" key="3">
    <source>
        <dbReference type="ARBA" id="ARBA00022576"/>
    </source>
</evidence>
<evidence type="ECO:0000256" key="5">
    <source>
        <dbReference type="ARBA" id="ARBA00022898"/>
    </source>
</evidence>
<sequence length="475" mass="52089">MCSLQHVNPRVRGIGDSPQSALQRLAADLTRQLTQGAQKPFKRVIDVSSGDPHKAGMKPISFVRQVLSACLYPELLEDKSLPPDVKTRVHRLLETCDGGSVGSYSESSGLPHVRQSIAEFITRRDAGVPSYAKDIFICAGSQRALMIVVKLMASGEGDARTGVLIPTPCPHTLPPVLDEAGAVAVPYELMEERDWAVDLEELHRAVAAARGRCEPRALYISNPGNPTGHLQDRTSIEDVIRFAAAQKLVLLVDEVFQDSVFEAGREFISYKKALFDMDKEFSQTVELISFHSLSSACMGECGLRAAYMETVNMDPEVMTFVDTMLCGDITTPVTGQLALEVMTNPPRPGEPSHDTYTQEVRLVRATLVQNAQRACRILNDLPGMSCRPATGGIYLYPHLHLPPECVEQAKALQLEADVLYCQQLLAEEGVFVGVGGSARNHHLRLCVLVPSDTLDEVLARLASFHLRLMGRFLSD</sequence>
<evidence type="ECO:0000256" key="9">
    <source>
        <dbReference type="ARBA" id="ARBA00047412"/>
    </source>
</evidence>
<feature type="domain" description="Aminotransferase class I/classII large" evidence="10">
    <location>
        <begin position="79"/>
        <end position="461"/>
    </location>
</feature>
<dbReference type="InterPro" id="IPR015422">
    <property type="entry name" value="PyrdxlP-dep_Trfase_small"/>
</dbReference>
<dbReference type="CDD" id="cd00609">
    <property type="entry name" value="AAT_like"/>
    <property type="match status" value="1"/>
</dbReference>
<evidence type="ECO:0000313" key="12">
    <source>
        <dbReference type="RefSeq" id="XP_029004916.1"/>
    </source>
</evidence>
<evidence type="ECO:0000256" key="2">
    <source>
        <dbReference type="ARBA" id="ARBA00011738"/>
    </source>
</evidence>
<dbReference type="PANTHER" id="PTHR11751:SF469">
    <property type="entry name" value="ALANINE TRANSAMINASE"/>
    <property type="match status" value="1"/>
</dbReference>
<dbReference type="Gene3D" id="3.90.1150.10">
    <property type="entry name" value="Aspartate Aminotransferase, domain 1"/>
    <property type="match status" value="1"/>
</dbReference>
<evidence type="ECO:0000256" key="6">
    <source>
        <dbReference type="ARBA" id="ARBA00025708"/>
    </source>
</evidence>
<comment type="subunit">
    <text evidence="2">Homodimer.</text>
</comment>
<name>A0A6P7MDA2_BETSP</name>
<dbReference type="InterPro" id="IPR045088">
    <property type="entry name" value="ALAT1/2-like"/>
</dbReference>
<dbReference type="Gene3D" id="3.40.640.10">
    <property type="entry name" value="Type I PLP-dependent aspartate aminotransferase-like (Major domain)"/>
    <property type="match status" value="1"/>
</dbReference>
<dbReference type="OrthoDB" id="1732682at2759"/>
<keyword evidence="11" id="KW-1185">Reference proteome</keyword>
<keyword evidence="3" id="KW-0032">Aminotransferase</keyword>